<keyword evidence="7" id="KW-0808">Transferase</keyword>
<dbReference type="Gene3D" id="3.40.50.2000">
    <property type="entry name" value="Glycogen Phosphorylase B"/>
    <property type="match status" value="1"/>
</dbReference>
<evidence type="ECO:0000313" key="21">
    <source>
        <dbReference type="EMBL" id="CAG5093498.1"/>
    </source>
</evidence>
<evidence type="ECO:0000256" key="15">
    <source>
        <dbReference type="ARBA" id="ARBA00033088"/>
    </source>
</evidence>
<dbReference type="CDD" id="cd03816">
    <property type="entry name" value="GT33_ALG1-like"/>
    <property type="match status" value="1"/>
</dbReference>
<evidence type="ECO:0000313" key="22">
    <source>
        <dbReference type="Proteomes" id="UP000786811"/>
    </source>
</evidence>
<comment type="pathway">
    <text evidence="2">Protein modification; protein glycosylation.</text>
</comment>
<comment type="similarity">
    <text evidence="18">Belongs to the glycosyltransferase group 1 family. Glycosyltransferase 33 subfamily.</text>
</comment>
<dbReference type="OrthoDB" id="614844at2759"/>
<evidence type="ECO:0000256" key="2">
    <source>
        <dbReference type="ARBA" id="ARBA00004922"/>
    </source>
</evidence>
<keyword evidence="22" id="KW-1185">Reference proteome</keyword>
<evidence type="ECO:0000256" key="14">
    <source>
        <dbReference type="ARBA" id="ARBA00031566"/>
    </source>
</evidence>
<evidence type="ECO:0000256" key="16">
    <source>
        <dbReference type="ARBA" id="ARBA00045071"/>
    </source>
</evidence>
<dbReference type="FunFam" id="3.40.50.2000:FF:000109">
    <property type="entry name" value="Chitobiosyldiphosphodolichol beta-mannosyltransferase"/>
    <property type="match status" value="1"/>
</dbReference>
<evidence type="ECO:0000256" key="17">
    <source>
        <dbReference type="ARBA" id="ARBA00056362"/>
    </source>
</evidence>
<feature type="domain" description="Glycosyl transferase family 1" evidence="20">
    <location>
        <begin position="266"/>
        <end position="430"/>
    </location>
</feature>
<reference evidence="21" key="1">
    <citation type="submission" date="2021-04" db="EMBL/GenBank/DDBJ databases">
        <authorList>
            <person name="Chebbi M.A.C M."/>
        </authorList>
    </citation>
    <scope>NUCLEOTIDE SEQUENCE</scope>
</reference>
<protein>
    <recommendedName>
        <fullName evidence="4">Chitobiosyldiphosphodolichol beta-mannosyltransferase</fullName>
        <ecNumber evidence="3">2.4.1.142</ecNumber>
    </recommendedName>
    <alternativeName>
        <fullName evidence="19">Asparagine-linked glycosylation protein 1 homolog</fullName>
    </alternativeName>
    <alternativeName>
        <fullName evidence="14">Beta-1,4-mannosyltransferase</fullName>
    </alternativeName>
    <alternativeName>
        <fullName evidence="15">GDP-Man:GlcNAc2-PP-dolichol mannosyltransferase</fullName>
    </alternativeName>
    <alternativeName>
        <fullName evidence="13">GDP-mannose-dolichol diphosphochitobiose mannosyltransferase</fullName>
    </alternativeName>
</protein>
<evidence type="ECO:0000256" key="13">
    <source>
        <dbReference type="ARBA" id="ARBA00031434"/>
    </source>
</evidence>
<keyword evidence="10" id="KW-0735">Signal-anchor</keyword>
<dbReference type="SUPFAM" id="SSF53756">
    <property type="entry name" value="UDP-Glycosyltransferase/glycogen phosphorylase"/>
    <property type="match status" value="1"/>
</dbReference>
<name>A0A8J2MLW2_COTCN</name>
<dbReference type="GO" id="GO:0004578">
    <property type="term" value="F:chitobiosyldiphosphodolichol beta-mannosyltransferase activity"/>
    <property type="evidence" value="ECO:0007669"/>
    <property type="project" value="UniProtKB-EC"/>
</dbReference>
<evidence type="ECO:0000256" key="12">
    <source>
        <dbReference type="ARBA" id="ARBA00023136"/>
    </source>
</evidence>
<dbReference type="EMBL" id="CAJNRD030001120">
    <property type="protein sequence ID" value="CAG5093498.1"/>
    <property type="molecule type" value="Genomic_DNA"/>
</dbReference>
<keyword evidence="9" id="KW-0256">Endoplasmic reticulum</keyword>
<organism evidence="21 22">
    <name type="scientific">Cotesia congregata</name>
    <name type="common">Parasitoid wasp</name>
    <name type="synonym">Apanteles congregatus</name>
    <dbReference type="NCBI Taxonomy" id="51543"/>
    <lineage>
        <taxon>Eukaryota</taxon>
        <taxon>Metazoa</taxon>
        <taxon>Ecdysozoa</taxon>
        <taxon>Arthropoda</taxon>
        <taxon>Hexapoda</taxon>
        <taxon>Insecta</taxon>
        <taxon>Pterygota</taxon>
        <taxon>Neoptera</taxon>
        <taxon>Endopterygota</taxon>
        <taxon>Hymenoptera</taxon>
        <taxon>Apocrita</taxon>
        <taxon>Ichneumonoidea</taxon>
        <taxon>Braconidae</taxon>
        <taxon>Microgastrinae</taxon>
        <taxon>Cotesia</taxon>
    </lineage>
</organism>
<dbReference type="FunFam" id="3.40.50.2000:FF:000096">
    <property type="entry name" value="ALG1, chitobiosyldiphosphodolichol beta-mannosyltransferase"/>
    <property type="match status" value="1"/>
</dbReference>
<comment type="subcellular location">
    <subcellularLocation>
        <location evidence="1">Endoplasmic reticulum membrane</location>
        <topology evidence="1">Single-pass membrane protein</topology>
    </subcellularLocation>
</comment>
<dbReference type="PANTHER" id="PTHR13036:SF0">
    <property type="entry name" value="CHITOBIOSYLDIPHOSPHODOLICHOL BETA-MANNOSYLTRANSFERASE"/>
    <property type="match status" value="1"/>
</dbReference>
<dbReference type="InterPro" id="IPR026051">
    <property type="entry name" value="ALG1-like"/>
</dbReference>
<evidence type="ECO:0000256" key="9">
    <source>
        <dbReference type="ARBA" id="ARBA00022824"/>
    </source>
</evidence>
<evidence type="ECO:0000256" key="7">
    <source>
        <dbReference type="ARBA" id="ARBA00022679"/>
    </source>
</evidence>
<comment type="caution">
    <text evidence="21">The sequence shown here is derived from an EMBL/GenBank/DDBJ whole genome shotgun (WGS) entry which is preliminary data.</text>
</comment>
<accession>A0A8J2MLW2</accession>
<evidence type="ECO:0000259" key="20">
    <source>
        <dbReference type="Pfam" id="PF00534"/>
    </source>
</evidence>
<evidence type="ECO:0000256" key="19">
    <source>
        <dbReference type="ARBA" id="ARBA00082785"/>
    </source>
</evidence>
<evidence type="ECO:0000256" key="3">
    <source>
        <dbReference type="ARBA" id="ARBA00012611"/>
    </source>
</evidence>
<dbReference type="EC" id="2.4.1.142" evidence="3"/>
<keyword evidence="8" id="KW-0812">Transmembrane</keyword>
<dbReference type="AlphaFoldDB" id="A0A8J2MLW2"/>
<evidence type="ECO:0000256" key="11">
    <source>
        <dbReference type="ARBA" id="ARBA00022989"/>
    </source>
</evidence>
<dbReference type="Pfam" id="PF00534">
    <property type="entry name" value="Glycos_transf_1"/>
    <property type="match status" value="1"/>
</dbReference>
<dbReference type="InterPro" id="IPR001296">
    <property type="entry name" value="Glyco_trans_1"/>
</dbReference>
<gene>
    <name evidence="21" type="ORF">HICCMSTLAB_LOCUS6882</name>
</gene>
<evidence type="ECO:0000256" key="5">
    <source>
        <dbReference type="ARBA" id="ARBA00022553"/>
    </source>
</evidence>
<keyword evidence="5" id="KW-0597">Phosphoprotein</keyword>
<comment type="function">
    <text evidence="17">Mannosyltransferase that operates in the biosynthetic pathway of dolichol-linked oligosaccharides, the glycan precursors employed in protein asparagine (N)-glycosylation. The assembly of dolichol-linked oligosaccharides begins on the cytosolic side of the endoplasmic reticulum membrane and finishes in its lumen. The sequential addition of sugars to dolichol pyrophosphate produces dolichol-linked oligosaccharides containing fourteen sugars, including two GlcNAcs, nine mannoses and three glucoses. Once assembled, the oligosaccharide is transferred from the lipid to nascent proteins by oligosaccharyltransferases. Catalyzes, on the cytoplasmic face of the endoplasmic reticulum, the addition of the first mannose residues to the dolichol-linked oligosaccharide chain, to produce Man1GlcNAc(2)-PP-dolichol core oligosaccharide. Man1GlcNAc(2)-PP-dolichol is a substrate for ALG2, the following enzyme in the biosynthetic pathway.</text>
</comment>
<dbReference type="PANTHER" id="PTHR13036">
    <property type="entry name" value="BETA1,4 MANNOSYLTRANSFERASE"/>
    <property type="match status" value="1"/>
</dbReference>
<dbReference type="GO" id="GO:0005789">
    <property type="term" value="C:endoplasmic reticulum membrane"/>
    <property type="evidence" value="ECO:0007669"/>
    <property type="project" value="UniProtKB-SubCell"/>
</dbReference>
<comment type="catalytic activity">
    <reaction evidence="16">
        <text>an N,N'-diacetylchitobiosyl-diphospho-di-trans,poly-cis-dolichol + GDP-alpha-D-mannose = a beta-D-Man-(1-&gt;4)-beta-D-GlcNAc-(1-&gt;4)-alpha-D-GlcNAc-diphospho-di-trans,poly-cis-dolichol + GDP + H(+)</text>
        <dbReference type="Rhea" id="RHEA:13865"/>
        <dbReference type="Rhea" id="RHEA-COMP:19510"/>
        <dbReference type="Rhea" id="RHEA-COMP:19511"/>
        <dbReference type="ChEBI" id="CHEBI:15378"/>
        <dbReference type="ChEBI" id="CHEBI:57269"/>
        <dbReference type="ChEBI" id="CHEBI:57527"/>
        <dbReference type="ChEBI" id="CHEBI:58189"/>
        <dbReference type="ChEBI" id="CHEBI:58472"/>
        <dbReference type="EC" id="2.4.1.142"/>
    </reaction>
    <physiologicalReaction direction="left-to-right" evidence="16">
        <dbReference type="Rhea" id="RHEA:13866"/>
    </physiologicalReaction>
</comment>
<keyword evidence="11" id="KW-1133">Transmembrane helix</keyword>
<evidence type="ECO:0000256" key="1">
    <source>
        <dbReference type="ARBA" id="ARBA00004389"/>
    </source>
</evidence>
<evidence type="ECO:0000256" key="18">
    <source>
        <dbReference type="ARBA" id="ARBA00061237"/>
    </source>
</evidence>
<evidence type="ECO:0000256" key="6">
    <source>
        <dbReference type="ARBA" id="ARBA00022676"/>
    </source>
</evidence>
<evidence type="ECO:0000256" key="8">
    <source>
        <dbReference type="ARBA" id="ARBA00022692"/>
    </source>
</evidence>
<sequence length="458" mass="53069">MILLIISSSLIIFISWLLWTIWSRIKTCDKKRVCIVVLGDIGRSPRMQYHALSFMNEGYFVDIVGYSGSEPLEELKNSPNVNIHYLTDVPEWNNQIPRLLSYIIKTLWQSVHLTRILFTKIQSSYLMVQNPPAIPTIPICWCYCRIFQIQFIIDWHNYAYSIMALTIGREHLLVKITMFIESFFGKRADKNFCVTNAMKNDLNSRWSIEATVLYDRPPLAFKPIDLSEKHSLLIRLSKTYEEFSNGEEDSSALTECLANGEIQLRKQRPALIVSSTSWTEDEDFSVLFTALKEYELACCNENSMLPNLICAITGKGPLKDFWTAIIKFKQWKHVKIITPWLSNEDYPKLLASADLGICLHTSSSGLDLPMKVVDMFGCGLPVCALNFNCLDELVRHEENSLVFSNDQELSSQLKTWFFNFPNNQQQIEKYKKFRQKLENFQNLRWAGNWRNVALPCFD</sequence>
<keyword evidence="12" id="KW-0472">Membrane</keyword>
<evidence type="ECO:0000256" key="4">
    <source>
        <dbReference type="ARBA" id="ARBA00015841"/>
    </source>
</evidence>
<proteinExistence type="inferred from homology"/>
<evidence type="ECO:0000256" key="10">
    <source>
        <dbReference type="ARBA" id="ARBA00022968"/>
    </source>
</evidence>
<dbReference type="Proteomes" id="UP000786811">
    <property type="component" value="Unassembled WGS sequence"/>
</dbReference>
<keyword evidence="6" id="KW-0328">Glycosyltransferase</keyword>